<reference evidence="1" key="2">
    <citation type="submission" date="2021-05" db="EMBL/GenBank/DDBJ databases">
        <authorList>
            <person name="Pain A."/>
        </authorList>
    </citation>
    <scope>NUCLEOTIDE SEQUENCE</scope>
    <source>
        <strain evidence="1">1802A</strain>
    </source>
</reference>
<dbReference type="Proteomes" id="UP001195914">
    <property type="component" value="Unassembled WGS sequence"/>
</dbReference>
<comment type="caution">
    <text evidence="1">The sequence shown here is derived from an EMBL/GenBank/DDBJ whole genome shotgun (WGS) entry which is preliminary data.</text>
</comment>
<keyword evidence="2" id="KW-1185">Reference proteome</keyword>
<dbReference type="AlphaFoldDB" id="A0AAD9GFR8"/>
<evidence type="ECO:0000313" key="1">
    <source>
        <dbReference type="EMBL" id="KAK1937426.1"/>
    </source>
</evidence>
<dbReference type="EMBL" id="JAHBMH010000033">
    <property type="protein sequence ID" value="KAK1937426.1"/>
    <property type="molecule type" value="Genomic_DNA"/>
</dbReference>
<gene>
    <name evidence="1" type="ORF">X943_001751</name>
</gene>
<reference evidence="1" key="1">
    <citation type="journal article" date="2014" name="Nucleic Acids Res.">
        <title>The evolutionary dynamics of variant antigen genes in Babesia reveal a history of genomic innovation underlying host-parasite interaction.</title>
        <authorList>
            <person name="Jackson A.P."/>
            <person name="Otto T.D."/>
            <person name="Darby A."/>
            <person name="Ramaprasad A."/>
            <person name="Xia D."/>
            <person name="Echaide I.E."/>
            <person name="Farber M."/>
            <person name="Gahlot S."/>
            <person name="Gamble J."/>
            <person name="Gupta D."/>
            <person name="Gupta Y."/>
            <person name="Jackson L."/>
            <person name="Malandrin L."/>
            <person name="Malas T.B."/>
            <person name="Moussa E."/>
            <person name="Nair M."/>
            <person name="Reid A.J."/>
            <person name="Sanders M."/>
            <person name="Sharma J."/>
            <person name="Tracey A."/>
            <person name="Quail M.A."/>
            <person name="Weir W."/>
            <person name="Wastling J.M."/>
            <person name="Hall N."/>
            <person name="Willadsen P."/>
            <person name="Lingelbach K."/>
            <person name="Shiels B."/>
            <person name="Tait A."/>
            <person name="Berriman M."/>
            <person name="Allred D.R."/>
            <person name="Pain A."/>
        </authorList>
    </citation>
    <scope>NUCLEOTIDE SEQUENCE</scope>
    <source>
        <strain evidence="1">1802A</strain>
    </source>
</reference>
<accession>A0AAD9GFR8</accession>
<organism evidence="1 2">
    <name type="scientific">Babesia divergens</name>
    <dbReference type="NCBI Taxonomy" id="32595"/>
    <lineage>
        <taxon>Eukaryota</taxon>
        <taxon>Sar</taxon>
        <taxon>Alveolata</taxon>
        <taxon>Apicomplexa</taxon>
        <taxon>Aconoidasida</taxon>
        <taxon>Piroplasmida</taxon>
        <taxon>Babesiidae</taxon>
        <taxon>Babesia</taxon>
    </lineage>
</organism>
<protein>
    <submittedName>
        <fullName evidence="1">Uncharacterized protein</fullName>
    </submittedName>
</protein>
<proteinExistence type="predicted"/>
<sequence length="843" mass="95153">MVQLEELLGDVDAISTCKQLLSCYKDDIGVDALDALPDVTTASASFLMQTAGKPSEHVKATLDNLNHALLIVQSLRHKAVLNHTSDIMKSLDEANTFVKLLDDASDSVALLRENVESHYGDPISLYRSLDRDIVCLERLCHMQNYVVECIDILSTLCSLKSEALDLKATLCDFAILLNIAHKLARIIVKVRKMERTDVQKVITEQCNEFMAEVLRITFESGVLVSFRTPTVHSDDDVMFLKLMVVCHYIFRELDATPSFTLRLVDEIVADTERCLDLQQIIAARGSQNEWQHILLSQFSEFMAVYKSYMNSLYVFCRSANYRLSDHLKDSELHVLKTCELLSQPLPIQHDPLELFSLCELYAKRCVGLLQRALEHLRGKHSTDRRVDISMVVPQLISIGESTHSELRGLNIPFNLHDYYFKKICEGYAKEFMLNTAERLIPTSKALFMDCIKVLNTHNVHAFTELSGEREMQLASLLVHSVPTDTSIAHTLYGFLDRSHCCETLHRHVLQIANSAFQNIMDGAVKVSTVGGARLLLNDGGSKISLKRPNDGQIINARLHQFLTSLVHTIEPCLVTPLDLESQLFRAVQACKEMNPIKHWADDVGATVWHTVSYISSGDCQEFGWKVHQVLTATQHIVKICNFLCENYFNPLVPKGRMHLFRKLSTHAISAFVIYALTVWPLGEDDRIALLSVVTDLEMTMSEILKESLPKLEAEYLASLRRLIFWGEEAFDILLSPDFHTEACLWLPDDVISLHVMTRILNSEHIPADARGELAKAPLHQFLGANSTHAMLEWFRDAMLLYQPNVPSLALYGGRFAEYLLQFKSLEGVLAGPMKDAMAFLAAH</sequence>
<name>A0AAD9GFR8_BABDI</name>
<evidence type="ECO:0000313" key="2">
    <source>
        <dbReference type="Proteomes" id="UP001195914"/>
    </source>
</evidence>